<dbReference type="EMBL" id="DVFW01000042">
    <property type="protein sequence ID" value="HIQ81252.1"/>
    <property type="molecule type" value="Genomic_DNA"/>
</dbReference>
<dbReference type="SUPFAM" id="SSF82549">
    <property type="entry name" value="DAK1/DegV-like"/>
    <property type="match status" value="1"/>
</dbReference>
<comment type="caution">
    <text evidence="2">The sequence shown here is derived from an EMBL/GenBank/DDBJ whole genome shotgun (WGS) entry which is preliminary data.</text>
</comment>
<dbReference type="InterPro" id="IPR043168">
    <property type="entry name" value="DegV_C"/>
</dbReference>
<dbReference type="Gene3D" id="3.30.1180.10">
    <property type="match status" value="1"/>
</dbReference>
<dbReference type="PROSITE" id="PS51482">
    <property type="entry name" value="DEGV"/>
    <property type="match status" value="1"/>
</dbReference>
<organism evidence="2 3">
    <name type="scientific">Candidatus Scatavimonas merdigallinarum</name>
    <dbReference type="NCBI Taxonomy" id="2840914"/>
    <lineage>
        <taxon>Bacteria</taxon>
        <taxon>Bacillati</taxon>
        <taxon>Bacillota</taxon>
        <taxon>Clostridia</taxon>
        <taxon>Eubacteriales</taxon>
        <taxon>Oscillospiraceae</taxon>
        <taxon>Oscillospiraceae incertae sedis</taxon>
        <taxon>Candidatus Scatavimonas</taxon>
    </lineage>
</organism>
<name>A0A9D0ZIK3_9FIRM</name>
<dbReference type="Proteomes" id="UP000886787">
    <property type="component" value="Unassembled WGS sequence"/>
</dbReference>
<dbReference type="NCBIfam" id="TIGR00762">
    <property type="entry name" value="DegV"/>
    <property type="match status" value="1"/>
</dbReference>
<dbReference type="PANTHER" id="PTHR33434">
    <property type="entry name" value="DEGV DOMAIN-CONTAINING PROTEIN DR_1986-RELATED"/>
    <property type="match status" value="1"/>
</dbReference>
<accession>A0A9D0ZIK3</accession>
<dbReference type="InterPro" id="IPR003797">
    <property type="entry name" value="DegV"/>
</dbReference>
<dbReference type="InterPro" id="IPR050270">
    <property type="entry name" value="DegV_domain_contain"/>
</dbReference>
<keyword evidence="1" id="KW-0446">Lipid-binding</keyword>
<dbReference type="GO" id="GO:0008289">
    <property type="term" value="F:lipid binding"/>
    <property type="evidence" value="ECO:0007669"/>
    <property type="project" value="UniProtKB-KW"/>
</dbReference>
<evidence type="ECO:0000256" key="1">
    <source>
        <dbReference type="ARBA" id="ARBA00023121"/>
    </source>
</evidence>
<gene>
    <name evidence="2" type="ORF">IAD32_08235</name>
</gene>
<reference evidence="2" key="2">
    <citation type="journal article" date="2021" name="PeerJ">
        <title>Extensive microbial diversity within the chicken gut microbiome revealed by metagenomics and culture.</title>
        <authorList>
            <person name="Gilroy R."/>
            <person name="Ravi A."/>
            <person name="Getino M."/>
            <person name="Pursley I."/>
            <person name="Horton D.L."/>
            <person name="Alikhan N.F."/>
            <person name="Baker D."/>
            <person name="Gharbi K."/>
            <person name="Hall N."/>
            <person name="Watson M."/>
            <person name="Adriaenssens E.M."/>
            <person name="Foster-Nyarko E."/>
            <person name="Jarju S."/>
            <person name="Secka A."/>
            <person name="Antonio M."/>
            <person name="Oren A."/>
            <person name="Chaudhuri R.R."/>
            <person name="La Ragione R."/>
            <person name="Hildebrand F."/>
            <person name="Pallen M.J."/>
        </authorList>
    </citation>
    <scope>NUCLEOTIDE SEQUENCE</scope>
    <source>
        <strain evidence="2">ChiSjej1B19-3389</strain>
    </source>
</reference>
<evidence type="ECO:0000313" key="2">
    <source>
        <dbReference type="EMBL" id="HIQ81252.1"/>
    </source>
</evidence>
<dbReference type="PANTHER" id="PTHR33434:SF2">
    <property type="entry name" value="FATTY ACID-BINDING PROTEIN TM_1468"/>
    <property type="match status" value="1"/>
</dbReference>
<proteinExistence type="predicted"/>
<dbReference type="Gene3D" id="3.40.50.10170">
    <property type="match status" value="1"/>
</dbReference>
<dbReference type="AlphaFoldDB" id="A0A9D0ZIK3"/>
<sequence length="294" mass="32775">MLFFKEESFLNRKVLLTADSTCDLSAELKERYKVQTFPLHIVLGGKSYDDSVDIMPDQIYEHFYQTGELPKTSAVNMEEYANFFRPFVAQGYDVVHINIGSALSTSHQNCLAAARELGHVFPVDSCNLSTGTGLLAIEAAQCIQKGMNAAQTAEYVRSATAKSHASFIIDRLDFMRAGGRCSTITMLGANLLNLKPCIEVDNQNGGSMGVGKKYRGKLEKVLQNYVEDKLTQYAHIKKDHIFITHSGISKEREQMVQALLESKRYFKEIFVTRASCTISSHCGPNTLGILFMTE</sequence>
<protein>
    <submittedName>
        <fullName evidence="2">DegV family protein</fullName>
    </submittedName>
</protein>
<dbReference type="Pfam" id="PF02645">
    <property type="entry name" value="DegV"/>
    <property type="match status" value="1"/>
</dbReference>
<evidence type="ECO:0000313" key="3">
    <source>
        <dbReference type="Proteomes" id="UP000886787"/>
    </source>
</evidence>
<reference evidence="2" key="1">
    <citation type="submission" date="2020-10" db="EMBL/GenBank/DDBJ databases">
        <authorList>
            <person name="Gilroy R."/>
        </authorList>
    </citation>
    <scope>NUCLEOTIDE SEQUENCE</scope>
    <source>
        <strain evidence="2">ChiSjej1B19-3389</strain>
    </source>
</reference>